<evidence type="ECO:0000313" key="2">
    <source>
        <dbReference type="EMBL" id="PWZ13033.1"/>
    </source>
</evidence>
<keyword evidence="1" id="KW-0812">Transmembrane</keyword>
<proteinExistence type="predicted"/>
<protein>
    <submittedName>
        <fullName evidence="2">Uncharacterized protein</fullName>
    </submittedName>
</protein>
<sequence length="77" mass="8848">MKLQHSCAKKKPKMAKIQKKLAAPLRISPTIPPSESLYSYFLLIFINIFISIILTLFYLLSNHSPYSAFFLLLNCDI</sequence>
<gene>
    <name evidence="2" type="ORF">Zm00014a_018483</name>
</gene>
<keyword evidence="1" id="KW-1133">Transmembrane helix</keyword>
<comment type="caution">
    <text evidence="2">The sequence shown here is derived from an EMBL/GenBank/DDBJ whole genome shotgun (WGS) entry which is preliminary data.</text>
</comment>
<accession>A0A3L6DY90</accession>
<name>A0A3L6DY90_MAIZE</name>
<reference evidence="2 3" key="1">
    <citation type="journal article" date="2018" name="Nat. Genet.">
        <title>Extensive intraspecific gene order and gene structural variations between Mo17 and other maize genomes.</title>
        <authorList>
            <person name="Sun S."/>
            <person name="Zhou Y."/>
            <person name="Chen J."/>
            <person name="Shi J."/>
            <person name="Zhao H."/>
            <person name="Zhao H."/>
            <person name="Song W."/>
            <person name="Zhang M."/>
            <person name="Cui Y."/>
            <person name="Dong X."/>
            <person name="Liu H."/>
            <person name="Ma X."/>
            <person name="Jiao Y."/>
            <person name="Wang B."/>
            <person name="Wei X."/>
            <person name="Stein J.C."/>
            <person name="Glaubitz J.C."/>
            <person name="Lu F."/>
            <person name="Yu G."/>
            <person name="Liang C."/>
            <person name="Fengler K."/>
            <person name="Li B."/>
            <person name="Rafalski A."/>
            <person name="Schnable P.S."/>
            <person name="Ware D.H."/>
            <person name="Buckler E.S."/>
            <person name="Lai J."/>
        </authorList>
    </citation>
    <scope>NUCLEOTIDE SEQUENCE [LARGE SCALE GENOMIC DNA]</scope>
    <source>
        <strain evidence="3">cv. Missouri 17</strain>
        <tissue evidence="2">Seedling</tissue>
    </source>
</reference>
<feature type="transmembrane region" description="Helical" evidence="1">
    <location>
        <begin position="37"/>
        <end position="60"/>
    </location>
</feature>
<dbReference type="EMBL" id="NCVQ01000008">
    <property type="protein sequence ID" value="PWZ13033.1"/>
    <property type="molecule type" value="Genomic_DNA"/>
</dbReference>
<keyword evidence="1" id="KW-0472">Membrane</keyword>
<organism evidence="2 3">
    <name type="scientific">Zea mays</name>
    <name type="common">Maize</name>
    <dbReference type="NCBI Taxonomy" id="4577"/>
    <lineage>
        <taxon>Eukaryota</taxon>
        <taxon>Viridiplantae</taxon>
        <taxon>Streptophyta</taxon>
        <taxon>Embryophyta</taxon>
        <taxon>Tracheophyta</taxon>
        <taxon>Spermatophyta</taxon>
        <taxon>Magnoliopsida</taxon>
        <taxon>Liliopsida</taxon>
        <taxon>Poales</taxon>
        <taxon>Poaceae</taxon>
        <taxon>PACMAD clade</taxon>
        <taxon>Panicoideae</taxon>
        <taxon>Andropogonodae</taxon>
        <taxon>Andropogoneae</taxon>
        <taxon>Tripsacinae</taxon>
        <taxon>Zea</taxon>
    </lineage>
</organism>
<dbReference type="AlphaFoldDB" id="A0A3L6DY90"/>
<evidence type="ECO:0000256" key="1">
    <source>
        <dbReference type="SAM" id="Phobius"/>
    </source>
</evidence>
<evidence type="ECO:0000313" key="3">
    <source>
        <dbReference type="Proteomes" id="UP000251960"/>
    </source>
</evidence>
<dbReference type="Proteomes" id="UP000251960">
    <property type="component" value="Chromosome 7"/>
</dbReference>